<accession>A0A0H5C7E1</accession>
<dbReference type="PANTHER" id="PTHR43104">
    <property type="entry name" value="L-2-HYDROXYGLUTARATE DEHYDROGENASE, MITOCHONDRIAL"/>
    <property type="match status" value="1"/>
</dbReference>
<dbReference type="InterPro" id="IPR036188">
    <property type="entry name" value="FAD/NAD-bd_sf"/>
</dbReference>
<evidence type="ECO:0000256" key="1">
    <source>
        <dbReference type="ARBA" id="ARBA00001974"/>
    </source>
</evidence>
<keyword evidence="4" id="KW-0560">Oxidoreductase</keyword>
<dbReference type="EC" id="1.1.99.2" evidence="7"/>
<evidence type="ECO:0000313" key="11">
    <source>
        <dbReference type="Proteomes" id="UP000038830"/>
    </source>
</evidence>
<protein>
    <recommendedName>
        <fullName evidence="8">L-2-hydroxyglutarate dehydrogenase, mitochondrial</fullName>
        <ecNumber evidence="7">1.1.99.2</ecNumber>
    </recommendedName>
</protein>
<dbReference type="SUPFAM" id="SSF51905">
    <property type="entry name" value="FAD/NAD(P)-binding domain"/>
    <property type="match status" value="1"/>
</dbReference>
<proteinExistence type="inferred from homology"/>
<feature type="domain" description="FAD dependent oxidoreductase" evidence="9">
    <location>
        <begin position="21"/>
        <end position="382"/>
    </location>
</feature>
<keyword evidence="3" id="KW-0274">FAD</keyword>
<name>A0A0H5C7E1_CYBJN</name>
<dbReference type="Gene3D" id="3.50.50.60">
    <property type="entry name" value="FAD/NAD(P)-binding domain"/>
    <property type="match status" value="1"/>
</dbReference>
<dbReference type="GO" id="GO:0047545">
    <property type="term" value="F:(S)-2-hydroxyglutarate dehydrogenase activity"/>
    <property type="evidence" value="ECO:0007669"/>
    <property type="project" value="UniProtKB-EC"/>
</dbReference>
<dbReference type="EMBL" id="CDQK01000005">
    <property type="protein sequence ID" value="CEP24061.1"/>
    <property type="molecule type" value="Genomic_DNA"/>
</dbReference>
<gene>
    <name evidence="10" type="primary">GPH2</name>
    <name evidence="10" type="ORF">BN1211_4777</name>
</gene>
<dbReference type="InterPro" id="IPR006076">
    <property type="entry name" value="FAD-dep_OxRdtase"/>
</dbReference>
<comment type="cofactor">
    <cofactor evidence="1">
        <name>FAD</name>
        <dbReference type="ChEBI" id="CHEBI:57692"/>
    </cofactor>
</comment>
<dbReference type="Proteomes" id="UP000038830">
    <property type="component" value="Unassembled WGS sequence"/>
</dbReference>
<reference evidence="11" key="1">
    <citation type="journal article" date="2015" name="J. Biotechnol.">
        <title>The structure of the Cyberlindnera jadinii genome and its relation to Candida utilis analyzed by the occurrence of single nucleotide polymorphisms.</title>
        <authorList>
            <person name="Rupp O."/>
            <person name="Brinkrolf K."/>
            <person name="Buerth C."/>
            <person name="Kunigo M."/>
            <person name="Schneider J."/>
            <person name="Jaenicke S."/>
            <person name="Goesmann A."/>
            <person name="Puehler A."/>
            <person name="Jaeger K.-E."/>
            <person name="Ernst J.F."/>
        </authorList>
    </citation>
    <scope>NUCLEOTIDE SEQUENCE [LARGE SCALE GENOMIC DNA]</scope>
    <source>
        <strain evidence="11">ATCC 18201 / CBS 1600 / BCRC 20928 / JCM 3617 / NBRC 0987 / NRRL Y-1542</strain>
    </source>
</reference>
<organism evidence="10 11">
    <name type="scientific">Cyberlindnera jadinii (strain ATCC 18201 / CBS 1600 / BCRC 20928 / JCM 3617 / NBRC 0987 / NRRL Y-1542)</name>
    <name type="common">Torula yeast</name>
    <name type="synonym">Candida utilis</name>
    <dbReference type="NCBI Taxonomy" id="983966"/>
    <lineage>
        <taxon>Eukaryota</taxon>
        <taxon>Fungi</taxon>
        <taxon>Dikarya</taxon>
        <taxon>Ascomycota</taxon>
        <taxon>Saccharomycotina</taxon>
        <taxon>Saccharomycetes</taxon>
        <taxon>Phaffomycetales</taxon>
        <taxon>Phaffomycetaceae</taxon>
        <taxon>Cyberlindnera</taxon>
    </lineage>
</organism>
<evidence type="ECO:0000256" key="4">
    <source>
        <dbReference type="ARBA" id="ARBA00023002"/>
    </source>
</evidence>
<evidence type="ECO:0000256" key="3">
    <source>
        <dbReference type="ARBA" id="ARBA00022827"/>
    </source>
</evidence>
<dbReference type="AlphaFoldDB" id="A0A0H5C7E1"/>
<evidence type="ECO:0000256" key="7">
    <source>
        <dbReference type="ARBA" id="ARBA00038878"/>
    </source>
</evidence>
<evidence type="ECO:0000259" key="9">
    <source>
        <dbReference type="Pfam" id="PF01266"/>
    </source>
</evidence>
<keyword evidence="2" id="KW-0285">Flavoprotein</keyword>
<dbReference type="Pfam" id="PF01266">
    <property type="entry name" value="DAO"/>
    <property type="match status" value="1"/>
</dbReference>
<dbReference type="Gene3D" id="3.30.9.10">
    <property type="entry name" value="D-Amino Acid Oxidase, subunit A, domain 2"/>
    <property type="match status" value="1"/>
</dbReference>
<evidence type="ECO:0000256" key="2">
    <source>
        <dbReference type="ARBA" id="ARBA00022630"/>
    </source>
</evidence>
<evidence type="ECO:0000256" key="5">
    <source>
        <dbReference type="ARBA" id="ARBA00036066"/>
    </source>
</evidence>
<sequence length="383" mass="42275">MIRCVRLFSTTGSRSSEYSHAVIGGGAVGLAIASELSKRQSNRVILIEKNKDVGQETSSRNSEVIHAGLYYPVGSLKTKLCVEGKQLIYSEAKRAGVEMQKCGKWIVAQTDVEDAFIESMHYKAKELGIKTELISTLKAKYIEPAVDVRRGVLSSPTSGIVSAHSLMLFYQTTFENNGGEIAVGSKVTGLERVHGGYKISVDSLDGEHVDIEVDNVINSAGLYANQVSNMLLPEDRHVKYWYAKGNYFNFNNSFPEVRRLVYPVPTKGLQGLGTHLTIGLEGQIKFGPDVEWIDDPTDLKPNDHNKKAAHEAILRYLPHVMYEDLETSYCGIRPKLAGPDSKEFQDFIIREEEGFPGFINLLGIESPGLTASFAIGKHVAQMC</sequence>
<evidence type="ECO:0000256" key="8">
    <source>
        <dbReference type="ARBA" id="ARBA00041137"/>
    </source>
</evidence>
<evidence type="ECO:0000313" key="10">
    <source>
        <dbReference type="EMBL" id="CEP24061.1"/>
    </source>
</evidence>
<comment type="similarity">
    <text evidence="6">Belongs to the L2HGDH family.</text>
</comment>
<comment type="catalytic activity">
    <reaction evidence="5">
        <text>(S)-2-hydroxyglutarate + A = 2-oxoglutarate + AH2</text>
        <dbReference type="Rhea" id="RHEA:21252"/>
        <dbReference type="ChEBI" id="CHEBI:13193"/>
        <dbReference type="ChEBI" id="CHEBI:16782"/>
        <dbReference type="ChEBI" id="CHEBI:16810"/>
        <dbReference type="ChEBI" id="CHEBI:17499"/>
        <dbReference type="EC" id="1.1.99.2"/>
    </reaction>
</comment>
<evidence type="ECO:0000256" key="6">
    <source>
        <dbReference type="ARBA" id="ARBA00037941"/>
    </source>
</evidence>
<dbReference type="PANTHER" id="PTHR43104:SF4">
    <property type="entry name" value="L-2-HYDROXYGLUTARATE DEHYDROGENASE, MITOCHONDRIAL"/>
    <property type="match status" value="1"/>
</dbReference>